<dbReference type="PANTHER" id="PTHR45703:SF22">
    <property type="entry name" value="DYNEIN CYTOPLASMIC 2 HEAVY CHAIN 1"/>
    <property type="match status" value="1"/>
</dbReference>
<evidence type="ECO:0000313" key="1">
    <source>
        <dbReference type="Proteomes" id="UP000035642"/>
    </source>
</evidence>
<evidence type="ECO:0000313" key="2">
    <source>
        <dbReference type="WBParaSite" id="ACAC_0000413901-mRNA-1"/>
    </source>
</evidence>
<reference evidence="2" key="2">
    <citation type="submission" date="2017-02" db="UniProtKB">
        <authorList>
            <consortium name="WormBaseParasite"/>
        </authorList>
    </citation>
    <scope>IDENTIFICATION</scope>
</reference>
<protein>
    <submittedName>
        <fullName evidence="2">Ras-GEF domain-containing protein</fullName>
    </submittedName>
</protein>
<dbReference type="PANTHER" id="PTHR45703">
    <property type="entry name" value="DYNEIN HEAVY CHAIN"/>
    <property type="match status" value="1"/>
</dbReference>
<organism evidence="1 2">
    <name type="scientific">Angiostrongylus cantonensis</name>
    <name type="common">Rat lungworm</name>
    <dbReference type="NCBI Taxonomy" id="6313"/>
    <lineage>
        <taxon>Eukaryota</taxon>
        <taxon>Metazoa</taxon>
        <taxon>Ecdysozoa</taxon>
        <taxon>Nematoda</taxon>
        <taxon>Chromadorea</taxon>
        <taxon>Rhabditida</taxon>
        <taxon>Rhabditina</taxon>
        <taxon>Rhabditomorpha</taxon>
        <taxon>Strongyloidea</taxon>
        <taxon>Metastrongylidae</taxon>
        <taxon>Angiostrongylus</taxon>
    </lineage>
</organism>
<reference evidence="1" key="1">
    <citation type="submission" date="2012-09" db="EMBL/GenBank/DDBJ databases">
        <authorList>
            <person name="Martin A.A."/>
        </authorList>
    </citation>
    <scope>NUCLEOTIDE SEQUENCE</scope>
</reference>
<dbReference type="Proteomes" id="UP000035642">
    <property type="component" value="Unassembled WGS sequence"/>
</dbReference>
<dbReference type="AlphaFoldDB" id="A0A0K0D244"/>
<keyword evidence="1" id="KW-1185">Reference proteome</keyword>
<proteinExistence type="predicted"/>
<dbReference type="GO" id="GO:0007018">
    <property type="term" value="P:microtubule-based movement"/>
    <property type="evidence" value="ECO:0007669"/>
    <property type="project" value="InterPro"/>
</dbReference>
<dbReference type="InterPro" id="IPR026983">
    <property type="entry name" value="DHC"/>
</dbReference>
<name>A0A0K0D244_ANGCA</name>
<dbReference type="GO" id="GO:0030286">
    <property type="term" value="C:dynein complex"/>
    <property type="evidence" value="ECO:0007669"/>
    <property type="project" value="InterPro"/>
</dbReference>
<dbReference type="GO" id="GO:0045505">
    <property type="term" value="F:dynein intermediate chain binding"/>
    <property type="evidence" value="ECO:0007669"/>
    <property type="project" value="InterPro"/>
</dbReference>
<dbReference type="GO" id="GO:0051959">
    <property type="term" value="F:dynein light intermediate chain binding"/>
    <property type="evidence" value="ECO:0007669"/>
    <property type="project" value="InterPro"/>
</dbReference>
<sequence>MFLLQALMLDEAIAFERLVIPKKNEPSTISHVTWEDPKQLEDFISKLQLASDKLSNHNRSFLPYHLVCVLLARACEKNVFSGTKKIDTIAFFCLLLLSKTHSIKDKRQKKLQLRPPIEEIRAKYYKEMRKLLSIPLKFKGVLDGEQSTFFSTMLADNADRFPRVYVKAEQLMRAVEQVDAQFADWLVPAQVDLELLIEETLKTASDWEAQLKFVKAKGREAAKLPNEIRLDCIVVSTTGAKTAIDELLQHVFDTLVYTLRLSINTKLQNIQQFLTQAIDVLSSRPQSIDEVAEANARHVEYGLTNRKVL</sequence>
<dbReference type="WBParaSite" id="ACAC_0000413901-mRNA-1">
    <property type="protein sequence ID" value="ACAC_0000413901-mRNA-1"/>
    <property type="gene ID" value="ACAC_0000413901"/>
</dbReference>
<dbReference type="STRING" id="6313.A0A0K0D244"/>
<accession>A0A0K0D244</accession>